<gene>
    <name evidence="1" type="ORF">D4T97_003670</name>
</gene>
<evidence type="ECO:0000313" key="2">
    <source>
        <dbReference type="Proteomes" id="UP000287156"/>
    </source>
</evidence>
<dbReference type="InterPro" id="IPR036249">
    <property type="entry name" value="Thioredoxin-like_sf"/>
</dbReference>
<organism evidence="1 2">
    <name type="scientific">Siminovitchia acidinfaciens</name>
    <dbReference type="NCBI Taxonomy" id="2321395"/>
    <lineage>
        <taxon>Bacteria</taxon>
        <taxon>Bacillati</taxon>
        <taxon>Bacillota</taxon>
        <taxon>Bacilli</taxon>
        <taxon>Bacillales</taxon>
        <taxon>Bacillaceae</taxon>
        <taxon>Siminovitchia</taxon>
    </lineage>
</organism>
<dbReference type="AlphaFoldDB" id="A0A429Y8Q5"/>
<dbReference type="Pfam" id="PF05768">
    <property type="entry name" value="Glrx-like"/>
    <property type="match status" value="1"/>
</dbReference>
<name>A0A429Y8Q5_9BACI</name>
<accession>A0A429Y8Q5</accession>
<dbReference type="SUPFAM" id="SSF52833">
    <property type="entry name" value="Thioredoxin-like"/>
    <property type="match status" value="1"/>
</dbReference>
<sequence>MEVYFYTRTKCELCEEGKLLLQLLQKDYPFDIIEKDIDASDELTERFGLMIPVVEMNGEIIQYGQIDLVSLEEILKESLK</sequence>
<reference evidence="1" key="1">
    <citation type="submission" date="2018-12" db="EMBL/GenBank/DDBJ databases">
        <authorList>
            <person name="Sun L."/>
            <person name="Chen Z."/>
        </authorList>
    </citation>
    <scope>NUCLEOTIDE SEQUENCE [LARGE SCALE GENOMIC DNA]</scope>
    <source>
        <strain evidence="1">3-2-2</strain>
    </source>
</reference>
<comment type="caution">
    <text evidence="1">The sequence shown here is derived from an EMBL/GenBank/DDBJ whole genome shotgun (WGS) entry which is preliminary data.</text>
</comment>
<evidence type="ECO:0000313" key="1">
    <source>
        <dbReference type="EMBL" id="RST77758.1"/>
    </source>
</evidence>
<dbReference type="Gene3D" id="3.40.30.10">
    <property type="entry name" value="Glutaredoxin"/>
    <property type="match status" value="1"/>
</dbReference>
<proteinExistence type="predicted"/>
<dbReference type="RefSeq" id="WP_126048075.1">
    <property type="nucleotide sequence ID" value="NZ_QYTV02000001.1"/>
</dbReference>
<keyword evidence="2" id="KW-1185">Reference proteome</keyword>
<dbReference type="EMBL" id="QYTV02000001">
    <property type="protein sequence ID" value="RST77758.1"/>
    <property type="molecule type" value="Genomic_DNA"/>
</dbReference>
<protein>
    <submittedName>
        <fullName evidence="1">Glutaredoxin family protein</fullName>
    </submittedName>
</protein>
<dbReference type="OrthoDB" id="32865at2"/>
<dbReference type="InterPro" id="IPR008554">
    <property type="entry name" value="Glutaredoxin-like"/>
</dbReference>
<dbReference type="Proteomes" id="UP000287156">
    <property type="component" value="Unassembled WGS sequence"/>
</dbReference>